<comment type="caution">
    <text evidence="1">The sequence shown here is derived from an EMBL/GenBank/DDBJ whole genome shotgun (WGS) entry which is preliminary data.</text>
</comment>
<dbReference type="Gene3D" id="2.30.320.10">
    <property type="entry name" value="YwqG-like"/>
    <property type="match status" value="1"/>
</dbReference>
<reference evidence="1" key="1">
    <citation type="submission" date="2024-01" db="EMBL/GenBank/DDBJ databases">
        <title>First draft genome sequence data of TA4-1, the type strain of Gram-positive actinobacterium Streptomyces chiangmaiensis.</title>
        <authorList>
            <person name="Yasawong M."/>
            <person name="Nantapong N."/>
        </authorList>
    </citation>
    <scope>NUCLEOTIDE SEQUENCE</scope>
    <source>
        <strain evidence="1">TA4-1</strain>
    </source>
</reference>
<protein>
    <recommendedName>
        <fullName evidence="3">DUF1963 domain-containing protein</fullName>
    </recommendedName>
</protein>
<evidence type="ECO:0000313" key="2">
    <source>
        <dbReference type="Proteomes" id="UP001333996"/>
    </source>
</evidence>
<proteinExistence type="predicted"/>
<evidence type="ECO:0008006" key="3">
    <source>
        <dbReference type="Google" id="ProtNLM"/>
    </source>
</evidence>
<dbReference type="EMBL" id="JAYWVC010000035">
    <property type="protein sequence ID" value="MED7823051.1"/>
    <property type="molecule type" value="Genomic_DNA"/>
</dbReference>
<organism evidence="1 2">
    <name type="scientific">Streptomyces chiangmaiensis</name>
    <dbReference type="NCBI Taxonomy" id="766497"/>
    <lineage>
        <taxon>Bacteria</taxon>
        <taxon>Bacillati</taxon>
        <taxon>Actinomycetota</taxon>
        <taxon>Actinomycetes</taxon>
        <taxon>Kitasatosporales</taxon>
        <taxon>Streptomycetaceae</taxon>
        <taxon>Streptomyces</taxon>
    </lineage>
</organism>
<accession>A0ABU7FGE3</accession>
<keyword evidence="2" id="KW-1185">Reference proteome</keyword>
<sequence length="270" mass="30072">MTNWLEGMMTRSSRPSIEATLAALPGLAPYARDAVVFHPERGEPDRGNSSIGGPLLWPSDEPWPECSLPDVDSPDGVPATAMVPVAQIFRRDAPGPWWPADIDLLQILWCPNEHWDPPARQADVSPVIEMRWRRAADVTSRLTTPPSPSRCDEDGYLPQACVITAEHLADFPYREELPPELRPQLEELVRETGDGRDVITRLAGWKLGGWPTWHLTYPTVFGCGDCGTDMTLLFTVTSDAETGVVVGRWGDLRIFTCPADRRHAFQVDLH</sequence>
<dbReference type="RefSeq" id="WP_329507476.1">
    <property type="nucleotide sequence ID" value="NZ_BAAAYZ010000236.1"/>
</dbReference>
<gene>
    <name evidence="1" type="ORF">VXC91_13920</name>
</gene>
<name>A0ABU7FGE3_9ACTN</name>
<evidence type="ECO:0000313" key="1">
    <source>
        <dbReference type="EMBL" id="MED7823051.1"/>
    </source>
</evidence>
<dbReference type="Proteomes" id="UP001333996">
    <property type="component" value="Unassembled WGS sequence"/>
</dbReference>